<dbReference type="InParanoid" id="A0A251UT35"/>
<proteinExistence type="predicted"/>
<dbReference type="AlphaFoldDB" id="A0A251UT35"/>
<evidence type="ECO:0000313" key="2">
    <source>
        <dbReference type="Proteomes" id="UP000215914"/>
    </source>
</evidence>
<name>A0A251UT35_HELAN</name>
<gene>
    <name evidence="1" type="ORF">HannXRQ_Chr05g0153071</name>
</gene>
<sequence>MSYIIISLPVWHTGDNLEPKPLDFILIKQAIEASDCLRPELDLRTEDIVEIELLFKVVGLKV</sequence>
<keyword evidence="2" id="KW-1185">Reference proteome</keyword>
<evidence type="ECO:0000313" key="1">
    <source>
        <dbReference type="EMBL" id="OTG25932.1"/>
    </source>
</evidence>
<accession>A0A251UT35</accession>
<dbReference type="Proteomes" id="UP000215914">
    <property type="component" value="Chromosome 5"/>
</dbReference>
<dbReference type="EMBL" id="CM007894">
    <property type="protein sequence ID" value="OTG25932.1"/>
    <property type="molecule type" value="Genomic_DNA"/>
</dbReference>
<reference evidence="2" key="1">
    <citation type="journal article" date="2017" name="Nature">
        <title>The sunflower genome provides insights into oil metabolism, flowering and Asterid evolution.</title>
        <authorList>
            <person name="Badouin H."/>
            <person name="Gouzy J."/>
            <person name="Grassa C.J."/>
            <person name="Murat F."/>
            <person name="Staton S.E."/>
            <person name="Cottret L."/>
            <person name="Lelandais-Briere C."/>
            <person name="Owens G.L."/>
            <person name="Carrere S."/>
            <person name="Mayjonade B."/>
            <person name="Legrand L."/>
            <person name="Gill N."/>
            <person name="Kane N.C."/>
            <person name="Bowers J.E."/>
            <person name="Hubner S."/>
            <person name="Bellec A."/>
            <person name="Berard A."/>
            <person name="Berges H."/>
            <person name="Blanchet N."/>
            <person name="Boniface M.C."/>
            <person name="Brunel D."/>
            <person name="Catrice O."/>
            <person name="Chaidir N."/>
            <person name="Claudel C."/>
            <person name="Donnadieu C."/>
            <person name="Faraut T."/>
            <person name="Fievet G."/>
            <person name="Helmstetter N."/>
            <person name="King M."/>
            <person name="Knapp S.J."/>
            <person name="Lai Z."/>
            <person name="Le Paslier M.C."/>
            <person name="Lippi Y."/>
            <person name="Lorenzon L."/>
            <person name="Mandel J.R."/>
            <person name="Marage G."/>
            <person name="Marchand G."/>
            <person name="Marquand E."/>
            <person name="Bret-Mestries E."/>
            <person name="Morien E."/>
            <person name="Nambeesan S."/>
            <person name="Nguyen T."/>
            <person name="Pegot-Espagnet P."/>
            <person name="Pouilly N."/>
            <person name="Raftis F."/>
            <person name="Sallet E."/>
            <person name="Schiex T."/>
            <person name="Thomas J."/>
            <person name="Vandecasteele C."/>
            <person name="Vares D."/>
            <person name="Vear F."/>
            <person name="Vautrin S."/>
            <person name="Crespi M."/>
            <person name="Mangin B."/>
            <person name="Burke J.M."/>
            <person name="Salse J."/>
            <person name="Munos S."/>
            <person name="Vincourt P."/>
            <person name="Rieseberg L.H."/>
            <person name="Langlade N.B."/>
        </authorList>
    </citation>
    <scope>NUCLEOTIDE SEQUENCE [LARGE SCALE GENOMIC DNA]</scope>
    <source>
        <strain evidence="2">cv. SF193</strain>
    </source>
</reference>
<organism evidence="1 2">
    <name type="scientific">Helianthus annuus</name>
    <name type="common">Common sunflower</name>
    <dbReference type="NCBI Taxonomy" id="4232"/>
    <lineage>
        <taxon>Eukaryota</taxon>
        <taxon>Viridiplantae</taxon>
        <taxon>Streptophyta</taxon>
        <taxon>Embryophyta</taxon>
        <taxon>Tracheophyta</taxon>
        <taxon>Spermatophyta</taxon>
        <taxon>Magnoliopsida</taxon>
        <taxon>eudicotyledons</taxon>
        <taxon>Gunneridae</taxon>
        <taxon>Pentapetalae</taxon>
        <taxon>asterids</taxon>
        <taxon>campanulids</taxon>
        <taxon>Asterales</taxon>
        <taxon>Asteraceae</taxon>
        <taxon>Asteroideae</taxon>
        <taxon>Heliantheae alliance</taxon>
        <taxon>Heliantheae</taxon>
        <taxon>Helianthus</taxon>
    </lineage>
</organism>
<protein>
    <submittedName>
        <fullName evidence="1">Uncharacterized protein</fullName>
    </submittedName>
</protein>